<name>A0A2Z6QP12_9GLOM</name>
<evidence type="ECO:0000256" key="1">
    <source>
        <dbReference type="SAM" id="MobiDB-lite"/>
    </source>
</evidence>
<dbReference type="OrthoDB" id="333905at2759"/>
<comment type="caution">
    <text evidence="2">The sequence shown here is derived from an EMBL/GenBank/DDBJ whole genome shotgun (WGS) entry which is preliminary data.</text>
</comment>
<feature type="compositionally biased region" description="Low complexity" evidence="1">
    <location>
        <begin position="129"/>
        <end position="157"/>
    </location>
</feature>
<evidence type="ECO:0000313" key="4">
    <source>
        <dbReference type="Proteomes" id="UP000247702"/>
    </source>
</evidence>
<gene>
    <name evidence="3" type="ORF">RCL2_000634200</name>
    <name evidence="2" type="ORF">RclHR1_14000003</name>
</gene>
<evidence type="ECO:0008006" key="5">
    <source>
        <dbReference type="Google" id="ProtNLM"/>
    </source>
</evidence>
<dbReference type="EMBL" id="BEXD01000448">
    <property type="protein sequence ID" value="GBB87569.1"/>
    <property type="molecule type" value="Genomic_DNA"/>
</dbReference>
<protein>
    <recommendedName>
        <fullName evidence="5">BAG domain-containing protein</fullName>
    </recommendedName>
</protein>
<organism evidence="2 4">
    <name type="scientific">Rhizophagus clarus</name>
    <dbReference type="NCBI Taxonomy" id="94130"/>
    <lineage>
        <taxon>Eukaryota</taxon>
        <taxon>Fungi</taxon>
        <taxon>Fungi incertae sedis</taxon>
        <taxon>Mucoromycota</taxon>
        <taxon>Glomeromycotina</taxon>
        <taxon>Glomeromycetes</taxon>
        <taxon>Glomerales</taxon>
        <taxon>Glomeraceae</taxon>
        <taxon>Rhizophagus</taxon>
    </lineage>
</organism>
<feature type="region of interest" description="Disordered" evidence="1">
    <location>
        <begin position="15"/>
        <end position="37"/>
    </location>
</feature>
<dbReference type="Proteomes" id="UP000247702">
    <property type="component" value="Unassembled WGS sequence"/>
</dbReference>
<evidence type="ECO:0000313" key="2">
    <source>
        <dbReference type="EMBL" id="GBB87569.1"/>
    </source>
</evidence>
<feature type="region of interest" description="Disordered" evidence="1">
    <location>
        <begin position="123"/>
        <end position="157"/>
    </location>
</feature>
<sequence length="312" mass="36394">MFACSQVETENLFYNPKNSYNKKRETSPSNKSHKSKITFNLPYNNNCNNNFMITENDSRMKYHEASVKRHQLQQELQRRHQFCAEKERLCRERAEKQTALKKVEECNALRKFYELKSAQLKNNNGLRRSMSSSSSSSNSTTSSSSTTTTTSSSIISKKSLPSRSMSSSIKRFQAAYKIYSFIKHHIEKRNTQKIISNLIKLRSMQNQLSLLKSINLKGNLTFESNKNNEVLPISVNNKAFLIYKESILKILNKLNNDFSDEYYLVREKKISIINTVNIMLRDLDNFRDSQYKNSIKNIENRVDDDFVIINRT</sequence>
<dbReference type="Proteomes" id="UP000615446">
    <property type="component" value="Unassembled WGS sequence"/>
</dbReference>
<reference evidence="2 4" key="1">
    <citation type="submission" date="2017-11" db="EMBL/GenBank/DDBJ databases">
        <title>The genome of Rhizophagus clarus HR1 reveals common genetic basis of auxotrophy among arbuscular mycorrhizal fungi.</title>
        <authorList>
            <person name="Kobayashi Y."/>
        </authorList>
    </citation>
    <scope>NUCLEOTIDE SEQUENCE [LARGE SCALE GENOMIC DNA]</scope>
    <source>
        <strain evidence="2 4">HR1</strain>
    </source>
</reference>
<proteinExistence type="predicted"/>
<accession>A0A2Z6QP12</accession>
<evidence type="ECO:0000313" key="3">
    <source>
        <dbReference type="EMBL" id="GES79028.1"/>
    </source>
</evidence>
<keyword evidence="4" id="KW-1185">Reference proteome</keyword>
<dbReference type="AlphaFoldDB" id="A0A2Z6QP12"/>
<dbReference type="EMBL" id="BLAL01000043">
    <property type="protein sequence ID" value="GES79028.1"/>
    <property type="molecule type" value="Genomic_DNA"/>
</dbReference>
<reference evidence="3" key="2">
    <citation type="submission" date="2019-10" db="EMBL/GenBank/DDBJ databases">
        <title>Conservation and host-specific expression of non-tandemly repeated heterogenous ribosome RNA gene in arbuscular mycorrhizal fungi.</title>
        <authorList>
            <person name="Maeda T."/>
            <person name="Kobayashi Y."/>
            <person name="Nakagawa T."/>
            <person name="Ezawa T."/>
            <person name="Yamaguchi K."/>
            <person name="Bino T."/>
            <person name="Nishimoto Y."/>
            <person name="Shigenobu S."/>
            <person name="Kawaguchi M."/>
        </authorList>
    </citation>
    <scope>NUCLEOTIDE SEQUENCE</scope>
    <source>
        <strain evidence="3">HR1</strain>
    </source>
</reference>